<dbReference type="Proteomes" id="UP001295420">
    <property type="component" value="Unassembled WGS sequence"/>
</dbReference>
<protein>
    <submittedName>
        <fullName evidence="1">Uncharacterized protein</fullName>
    </submittedName>
</protein>
<reference evidence="1" key="1">
    <citation type="submission" date="2022-01" db="EMBL/GenBank/DDBJ databases">
        <authorList>
            <person name="Lagorce A."/>
        </authorList>
    </citation>
    <scope>NUCLEOTIDE SEQUENCE</scope>
    <source>
        <strain evidence="1">Th15_F1_D04</strain>
    </source>
</reference>
<proteinExistence type="predicted"/>
<evidence type="ECO:0000313" key="2">
    <source>
        <dbReference type="Proteomes" id="UP001295420"/>
    </source>
</evidence>
<dbReference type="EMBL" id="CAKMTQ010000001">
    <property type="protein sequence ID" value="CAH1521204.1"/>
    <property type="molecule type" value="Genomic_DNA"/>
</dbReference>
<comment type="caution">
    <text evidence="1">The sequence shown here is derived from an EMBL/GenBank/DDBJ whole genome shotgun (WGS) entry which is preliminary data.</text>
</comment>
<evidence type="ECO:0000313" key="1">
    <source>
        <dbReference type="EMBL" id="CAH1521204.1"/>
    </source>
</evidence>
<organism evidence="1 2">
    <name type="scientific">Vibrio owensii</name>
    <dbReference type="NCBI Taxonomy" id="696485"/>
    <lineage>
        <taxon>Bacteria</taxon>
        <taxon>Pseudomonadati</taxon>
        <taxon>Pseudomonadota</taxon>
        <taxon>Gammaproteobacteria</taxon>
        <taxon>Vibrionales</taxon>
        <taxon>Vibrionaceae</taxon>
        <taxon>Vibrio</taxon>
    </lineage>
</organism>
<sequence>MWRVICRDQIVFHLWHHANHLTNTTERQFVDMGKPLETFHSTQLYSLEIELVLGDHAFVSS</sequence>
<name>A0AAU9Q0J1_9VIBR</name>
<accession>A0AAU9Q0J1</accession>
<dbReference type="AlphaFoldDB" id="A0AAU9Q0J1"/>
<gene>
    <name evidence="1" type="ORF">THF1D04_10703</name>
</gene>